<dbReference type="InterPro" id="IPR011990">
    <property type="entry name" value="TPR-like_helical_dom_sf"/>
</dbReference>
<feature type="repeat" description="PPR" evidence="2">
    <location>
        <begin position="134"/>
        <end position="168"/>
    </location>
</feature>
<dbReference type="Proteomes" id="UP000325577">
    <property type="component" value="Linkage Group LG15"/>
</dbReference>
<keyword evidence="5" id="KW-1185">Reference proteome</keyword>
<dbReference type="Pfam" id="PF01535">
    <property type="entry name" value="PPR"/>
    <property type="match status" value="1"/>
</dbReference>
<dbReference type="OrthoDB" id="185373at2759"/>
<reference evidence="4 5" key="1">
    <citation type="submission" date="2019-09" db="EMBL/GenBank/DDBJ databases">
        <title>A chromosome-level genome assembly of the Chinese tupelo Nyssa sinensis.</title>
        <authorList>
            <person name="Yang X."/>
            <person name="Kang M."/>
            <person name="Yang Y."/>
            <person name="Xiong H."/>
            <person name="Wang M."/>
            <person name="Zhang Z."/>
            <person name="Wang Z."/>
            <person name="Wu H."/>
            <person name="Ma T."/>
            <person name="Liu J."/>
            <person name="Xi Z."/>
        </authorList>
    </citation>
    <scope>NUCLEOTIDE SEQUENCE [LARGE SCALE GENOMIC DNA]</scope>
    <source>
        <strain evidence="4">J267</strain>
        <tissue evidence="4">Leaf</tissue>
    </source>
</reference>
<dbReference type="InterPro" id="IPR002885">
    <property type="entry name" value="PPR_rpt"/>
</dbReference>
<name>A0A5J5B6Y0_9ASTE</name>
<dbReference type="NCBIfam" id="TIGR00756">
    <property type="entry name" value="PPR"/>
    <property type="match status" value="4"/>
</dbReference>
<dbReference type="EMBL" id="CM018038">
    <property type="protein sequence ID" value="KAA8537612.1"/>
    <property type="molecule type" value="Genomic_DNA"/>
</dbReference>
<keyword evidence="1" id="KW-0677">Repeat</keyword>
<evidence type="ECO:0000259" key="3">
    <source>
        <dbReference type="Pfam" id="PF17177"/>
    </source>
</evidence>
<evidence type="ECO:0000313" key="5">
    <source>
        <dbReference type="Proteomes" id="UP000325577"/>
    </source>
</evidence>
<feature type="repeat" description="PPR" evidence="2">
    <location>
        <begin position="169"/>
        <end position="203"/>
    </location>
</feature>
<dbReference type="InterPro" id="IPR033443">
    <property type="entry name" value="PROP1-like_PPR_dom"/>
</dbReference>
<protein>
    <recommendedName>
        <fullName evidence="3">PROP1-like PPR domain-containing protein</fullName>
    </recommendedName>
</protein>
<feature type="repeat" description="PPR" evidence="2">
    <location>
        <begin position="204"/>
        <end position="238"/>
    </location>
</feature>
<organism evidence="4 5">
    <name type="scientific">Nyssa sinensis</name>
    <dbReference type="NCBI Taxonomy" id="561372"/>
    <lineage>
        <taxon>Eukaryota</taxon>
        <taxon>Viridiplantae</taxon>
        <taxon>Streptophyta</taxon>
        <taxon>Embryophyta</taxon>
        <taxon>Tracheophyta</taxon>
        <taxon>Spermatophyta</taxon>
        <taxon>Magnoliopsida</taxon>
        <taxon>eudicotyledons</taxon>
        <taxon>Gunneridae</taxon>
        <taxon>Pentapetalae</taxon>
        <taxon>asterids</taxon>
        <taxon>Cornales</taxon>
        <taxon>Nyssaceae</taxon>
        <taxon>Nyssa</taxon>
    </lineage>
</organism>
<evidence type="ECO:0000256" key="2">
    <source>
        <dbReference type="PROSITE-ProRule" id="PRU00708"/>
    </source>
</evidence>
<feature type="domain" description="PROP1-like PPR" evidence="3">
    <location>
        <begin position="126"/>
        <end position="255"/>
    </location>
</feature>
<dbReference type="PANTHER" id="PTHR46862">
    <property type="entry name" value="OS07G0661900 PROTEIN"/>
    <property type="match status" value="1"/>
</dbReference>
<proteinExistence type="predicted"/>
<accession>A0A5J5B6Y0</accession>
<evidence type="ECO:0000256" key="1">
    <source>
        <dbReference type="ARBA" id="ARBA00022737"/>
    </source>
</evidence>
<feature type="repeat" description="PPR" evidence="2">
    <location>
        <begin position="274"/>
        <end position="308"/>
    </location>
</feature>
<evidence type="ECO:0000313" key="4">
    <source>
        <dbReference type="EMBL" id="KAA8537612.1"/>
    </source>
</evidence>
<dbReference type="Pfam" id="PF17177">
    <property type="entry name" value="PPR_long"/>
    <property type="match status" value="1"/>
</dbReference>
<dbReference type="PROSITE" id="PS51375">
    <property type="entry name" value="PPR"/>
    <property type="match status" value="4"/>
</dbReference>
<dbReference type="Gene3D" id="1.25.40.10">
    <property type="entry name" value="Tetratricopeptide repeat domain"/>
    <property type="match status" value="2"/>
</dbReference>
<dbReference type="Pfam" id="PF13812">
    <property type="entry name" value="PPR_3"/>
    <property type="match status" value="1"/>
</dbReference>
<gene>
    <name evidence="4" type="ORF">F0562_027220</name>
</gene>
<sequence length="345" mass="39314">MAEEAVGNGFDVAGEKPNVVSLPKRHGKIKYKIYGLDLSDPKWAEVADKIHETGEVIWPQEPKPLSGKCKLVTERILSLKEEDNPSPLLAEWIELLRPNRIDWITLLDRLKEQNTQLFFKVAELVLGEESFQTNIRDYSKLIDAHAKENRLEDAERILKKMNENNILPDILTSTVLVHMYSKAGNLDRAKQEFEKLRSRGFQPDMRVYNLMIMAYVNAGQPKLGESLMREMEARDIKPTKEIYMALLQSFAQHGDINGAQRIVQTMQFAGFQLDMESFTSLVEAYGQAGDPDQARSNFDYMIQDGHRPDDRCTASLIAAYEKKNLLDKALDLLLQLEKMGLSLGL</sequence>
<dbReference type="PANTHER" id="PTHR46862:SF2">
    <property type="entry name" value="OS02G0611400 PROTEIN"/>
    <property type="match status" value="1"/>
</dbReference>
<dbReference type="AlphaFoldDB" id="A0A5J5B6Y0"/>